<feature type="region of interest" description="Disordered" evidence="2">
    <location>
        <begin position="84"/>
        <end position="140"/>
    </location>
</feature>
<dbReference type="EMBL" id="CAKXYY010000017">
    <property type="protein sequence ID" value="CAH2354510.1"/>
    <property type="molecule type" value="Genomic_DNA"/>
</dbReference>
<keyword evidence="1" id="KW-0862">Zinc</keyword>
<feature type="compositionally biased region" description="Basic and acidic residues" evidence="2">
    <location>
        <begin position="102"/>
        <end position="122"/>
    </location>
</feature>
<evidence type="ECO:0000256" key="2">
    <source>
        <dbReference type="SAM" id="MobiDB-lite"/>
    </source>
</evidence>
<dbReference type="InterPro" id="IPR038446">
    <property type="entry name" value="CEBP_ZZ_sf"/>
</dbReference>
<sequence length="612" mass="70012">MDKKSLKDLLSSNINKEESSSSSDEDEDLLFDESNAQTGESSVDFDKFCIECTDMPIELLCEPCDEKFCKVCWEVVHRSGKRKDHKTVDLKTEGDPSQSNGKVRENESKKSMANGESHHESTELTLDDSDIESSGSSSGSETLAALRSSITYIPLRLTHEERRLLRLLEAALNVSEYTDKIDIISYKSKSKRIIAEIKEICSILAGLVVAQDFKIGQKFVEDKNFSDNAEWYKNIFEIGRRYKVMNPEKMRDSFGKLCFMIMDSRYPEVKDQLEFDLYKPMKTIESFLLERDPQLLEKLFSNDLVLTATAEIVVSEGKSRFQLNREKKMKDMAIERLANKYHSVKLTKEEIRQLLYSIGDFHSYINFNRSPINRILNHLESNFSPQQESSQFSLGIHIGKGGARLSHNHETQYYFCHQSLTMWSIIQRDFIKLWKIADEDLLSKVNYKLADTGQGLQRIKAAPQTQRWMYKIISEVQRKTPVSFIGSSAVHIADTAVPSALNFLDKYIQVPRILIPVDRCLNMIDEIAKDSFMRSSIENEFGGCSELKLVILADFFRHAFNGSGGQDYFNAGSCIDGRLTSAWNWANLISKKSYYKYFLLSGFVGFNGSDGW</sequence>
<reference evidence="4" key="1">
    <citation type="submission" date="2022-03" db="EMBL/GenBank/DDBJ databases">
        <authorList>
            <person name="Legras J.-L."/>
            <person name="Devillers H."/>
            <person name="Grondin C."/>
        </authorList>
    </citation>
    <scope>NUCLEOTIDE SEQUENCE</scope>
    <source>
        <strain evidence="4">CLIB 1423</strain>
    </source>
</reference>
<comment type="caution">
    <text evidence="4">The sequence shown here is derived from an EMBL/GenBank/DDBJ whole genome shotgun (WGS) entry which is preliminary data.</text>
</comment>
<dbReference type="InterPro" id="IPR057668">
    <property type="entry name" value="E2_Ub-conjug_enz_C"/>
</dbReference>
<dbReference type="PANTHER" id="PTHR31560:SF0">
    <property type="entry name" value="UPF0652 PROTEIN C22H10.08"/>
    <property type="match status" value="1"/>
</dbReference>
<dbReference type="PROSITE" id="PS50119">
    <property type="entry name" value="ZF_BBOX"/>
    <property type="match status" value="1"/>
</dbReference>
<dbReference type="GO" id="GO:0008270">
    <property type="term" value="F:zinc ion binding"/>
    <property type="evidence" value="ECO:0007669"/>
    <property type="project" value="UniProtKB-KW"/>
</dbReference>
<dbReference type="OrthoDB" id="406045at2759"/>
<name>A0A9P0W013_9ASCO</name>
<dbReference type="Pfam" id="PF22586">
    <property type="entry name" value="ANCHR-like_BBOX"/>
    <property type="match status" value="1"/>
</dbReference>
<dbReference type="InterPro" id="IPR018553">
    <property type="entry name" value="E2_Ub-conjug_enz"/>
</dbReference>
<dbReference type="Pfam" id="PF09418">
    <property type="entry name" value="DUF2009"/>
    <property type="match status" value="1"/>
</dbReference>
<protein>
    <recommendedName>
        <fullName evidence="3">B box-type domain-containing protein</fullName>
    </recommendedName>
</protein>
<proteinExistence type="predicted"/>
<keyword evidence="1" id="KW-0863">Zinc-finger</keyword>
<dbReference type="CDD" id="cd20208">
    <property type="entry name" value="Bbox1_DUF2009"/>
    <property type="match status" value="1"/>
</dbReference>
<dbReference type="InterPro" id="IPR000315">
    <property type="entry name" value="Znf_B-box"/>
</dbReference>
<gene>
    <name evidence="4" type="ORF">CLIB1423_17S00782</name>
</gene>
<feature type="domain" description="B box-type" evidence="3">
    <location>
        <begin position="44"/>
        <end position="90"/>
    </location>
</feature>
<evidence type="ECO:0000256" key="1">
    <source>
        <dbReference type="PROSITE-ProRule" id="PRU00024"/>
    </source>
</evidence>
<evidence type="ECO:0000313" key="5">
    <source>
        <dbReference type="Proteomes" id="UP000837801"/>
    </source>
</evidence>
<keyword evidence="5" id="KW-1185">Reference proteome</keyword>
<dbReference type="AlphaFoldDB" id="A0A9P0W013"/>
<dbReference type="PANTHER" id="PTHR31560">
    <property type="entry name" value="UPF0652 PROTEIN C16A11.03C-RELATED"/>
    <property type="match status" value="1"/>
</dbReference>
<organism evidence="4 5">
    <name type="scientific">[Candida] railenensis</name>
    <dbReference type="NCBI Taxonomy" id="45579"/>
    <lineage>
        <taxon>Eukaryota</taxon>
        <taxon>Fungi</taxon>
        <taxon>Dikarya</taxon>
        <taxon>Ascomycota</taxon>
        <taxon>Saccharomycotina</taxon>
        <taxon>Pichiomycetes</taxon>
        <taxon>Debaryomycetaceae</taxon>
        <taxon>Kurtzmaniella</taxon>
    </lineage>
</organism>
<evidence type="ECO:0000313" key="4">
    <source>
        <dbReference type="EMBL" id="CAH2354510.1"/>
    </source>
</evidence>
<dbReference type="Gene3D" id="4.10.640.40">
    <property type="entry name" value="Cytoplasmic polyadenylation element-binding protein, ZZ domain"/>
    <property type="match status" value="1"/>
</dbReference>
<accession>A0A9P0W013</accession>
<evidence type="ECO:0000259" key="3">
    <source>
        <dbReference type="PROSITE" id="PS50119"/>
    </source>
</evidence>
<feature type="region of interest" description="Disordered" evidence="2">
    <location>
        <begin position="1"/>
        <end position="37"/>
    </location>
</feature>
<keyword evidence="1" id="KW-0479">Metal-binding</keyword>
<dbReference type="Proteomes" id="UP000837801">
    <property type="component" value="Unassembled WGS sequence"/>
</dbReference>